<reference evidence="1 3" key="1">
    <citation type="journal article" date="2008" name="Science">
        <title>The Physcomitrella genome reveals evolutionary insights into the conquest of land by plants.</title>
        <authorList>
            <person name="Rensing S."/>
            <person name="Lang D."/>
            <person name="Zimmer A."/>
            <person name="Terry A."/>
            <person name="Salamov A."/>
            <person name="Shapiro H."/>
            <person name="Nishiyama T."/>
            <person name="Perroud P.-F."/>
            <person name="Lindquist E."/>
            <person name="Kamisugi Y."/>
            <person name="Tanahashi T."/>
            <person name="Sakakibara K."/>
            <person name="Fujita T."/>
            <person name="Oishi K."/>
            <person name="Shin-I T."/>
            <person name="Kuroki Y."/>
            <person name="Toyoda A."/>
            <person name="Suzuki Y."/>
            <person name="Hashimoto A."/>
            <person name="Yamaguchi K."/>
            <person name="Sugano A."/>
            <person name="Kohara Y."/>
            <person name="Fujiyama A."/>
            <person name="Anterola A."/>
            <person name="Aoki S."/>
            <person name="Ashton N."/>
            <person name="Barbazuk W.B."/>
            <person name="Barker E."/>
            <person name="Bennetzen J."/>
            <person name="Bezanilla M."/>
            <person name="Blankenship R."/>
            <person name="Cho S.H."/>
            <person name="Dutcher S."/>
            <person name="Estelle M."/>
            <person name="Fawcett J.A."/>
            <person name="Gundlach H."/>
            <person name="Hanada K."/>
            <person name="Heyl A."/>
            <person name="Hicks K.A."/>
            <person name="Hugh J."/>
            <person name="Lohr M."/>
            <person name="Mayer K."/>
            <person name="Melkozernov A."/>
            <person name="Murata T."/>
            <person name="Nelson D."/>
            <person name="Pils B."/>
            <person name="Prigge M."/>
            <person name="Reiss B."/>
            <person name="Renner T."/>
            <person name="Rombauts S."/>
            <person name="Rushton P."/>
            <person name="Sanderfoot A."/>
            <person name="Schween G."/>
            <person name="Shiu S.-H."/>
            <person name="Stueber K."/>
            <person name="Theodoulou F.L."/>
            <person name="Tu H."/>
            <person name="Van de Peer Y."/>
            <person name="Verrier P.J."/>
            <person name="Waters E."/>
            <person name="Wood A."/>
            <person name="Yang L."/>
            <person name="Cove D."/>
            <person name="Cuming A."/>
            <person name="Hasebe M."/>
            <person name="Lucas S."/>
            <person name="Mishler D.B."/>
            <person name="Reski R."/>
            <person name="Grigoriev I."/>
            <person name="Quatrano R.S."/>
            <person name="Boore J.L."/>
        </authorList>
    </citation>
    <scope>NUCLEOTIDE SEQUENCE [LARGE SCALE GENOMIC DNA]</scope>
    <source>
        <strain evidence="2 3">cv. Gransden 2004</strain>
    </source>
</reference>
<gene>
    <name evidence="1" type="ORF">PHYPA_025421</name>
</gene>
<dbReference type="AlphaFoldDB" id="A0A2K1IW23"/>
<accession>A0A2K1IW23</accession>
<reference evidence="2" key="3">
    <citation type="submission" date="2020-12" db="UniProtKB">
        <authorList>
            <consortium name="EnsemblPlants"/>
        </authorList>
    </citation>
    <scope>IDENTIFICATION</scope>
</reference>
<sequence length="150" mass="17135">MGHTVDCTRHRKIASGNSSQVARLVATAIILSTSVSMVKATTGHVAIVNSFPSRTQFTCNSNKISRQTFTAITNEIYYFAFNTADHQFWNCKVFNRIWGAIGYFQFWGDERHGGPDLWNCVNCNWIVESAGIYFYVDGAWRYKYSWDYGT</sequence>
<dbReference type="EMBL" id="ABEU02000020">
    <property type="protein sequence ID" value="PNR33477.1"/>
    <property type="molecule type" value="Genomic_DNA"/>
</dbReference>
<proteinExistence type="predicted"/>
<evidence type="ECO:0008006" key="4">
    <source>
        <dbReference type="Google" id="ProtNLM"/>
    </source>
</evidence>
<evidence type="ECO:0000313" key="3">
    <source>
        <dbReference type="Proteomes" id="UP000006727"/>
    </source>
</evidence>
<organism evidence="1">
    <name type="scientific">Physcomitrium patens</name>
    <name type="common">Spreading-leaved earth moss</name>
    <name type="synonym">Physcomitrella patens</name>
    <dbReference type="NCBI Taxonomy" id="3218"/>
    <lineage>
        <taxon>Eukaryota</taxon>
        <taxon>Viridiplantae</taxon>
        <taxon>Streptophyta</taxon>
        <taxon>Embryophyta</taxon>
        <taxon>Bryophyta</taxon>
        <taxon>Bryophytina</taxon>
        <taxon>Bryopsida</taxon>
        <taxon>Funariidae</taxon>
        <taxon>Funariales</taxon>
        <taxon>Funariaceae</taxon>
        <taxon>Physcomitrium</taxon>
    </lineage>
</organism>
<dbReference type="InParanoid" id="A0A2K1IW23"/>
<name>A0A2K1IW23_PHYPA</name>
<dbReference type="EnsemblPlants" id="Pp3c20_21800V3.1">
    <property type="protein sequence ID" value="PAC:32946820.CDS.1"/>
    <property type="gene ID" value="Pp3c20_21800"/>
</dbReference>
<keyword evidence="3" id="KW-1185">Reference proteome</keyword>
<protein>
    <recommendedName>
        <fullName evidence="4">S-protein homolog</fullName>
    </recommendedName>
</protein>
<dbReference type="Proteomes" id="UP000006727">
    <property type="component" value="Chromosome 20"/>
</dbReference>
<evidence type="ECO:0000313" key="1">
    <source>
        <dbReference type="EMBL" id="PNR33477.1"/>
    </source>
</evidence>
<dbReference type="Gramene" id="Pp3c20_21800V3.1">
    <property type="protein sequence ID" value="PAC:32946820.CDS.1"/>
    <property type="gene ID" value="Pp3c20_21800"/>
</dbReference>
<evidence type="ECO:0000313" key="2">
    <source>
        <dbReference type="EnsemblPlants" id="PAC:32946820.CDS.1"/>
    </source>
</evidence>
<reference evidence="1 3" key="2">
    <citation type="journal article" date="2018" name="Plant J.">
        <title>The Physcomitrella patens chromosome-scale assembly reveals moss genome structure and evolution.</title>
        <authorList>
            <person name="Lang D."/>
            <person name="Ullrich K.K."/>
            <person name="Murat F."/>
            <person name="Fuchs J."/>
            <person name="Jenkins J."/>
            <person name="Haas F.B."/>
            <person name="Piednoel M."/>
            <person name="Gundlach H."/>
            <person name="Van Bel M."/>
            <person name="Meyberg R."/>
            <person name="Vives C."/>
            <person name="Morata J."/>
            <person name="Symeonidi A."/>
            <person name="Hiss M."/>
            <person name="Muchero W."/>
            <person name="Kamisugi Y."/>
            <person name="Saleh O."/>
            <person name="Blanc G."/>
            <person name="Decker E.L."/>
            <person name="van Gessel N."/>
            <person name="Grimwood J."/>
            <person name="Hayes R.D."/>
            <person name="Graham S.W."/>
            <person name="Gunter L.E."/>
            <person name="McDaniel S.F."/>
            <person name="Hoernstein S.N.W."/>
            <person name="Larsson A."/>
            <person name="Li F.W."/>
            <person name="Perroud P.F."/>
            <person name="Phillips J."/>
            <person name="Ranjan P."/>
            <person name="Rokshar D.S."/>
            <person name="Rothfels C.J."/>
            <person name="Schneider L."/>
            <person name="Shu S."/>
            <person name="Stevenson D.W."/>
            <person name="Thummler F."/>
            <person name="Tillich M."/>
            <person name="Villarreal Aguilar J.C."/>
            <person name="Widiez T."/>
            <person name="Wong G.K."/>
            <person name="Wymore A."/>
            <person name="Zhang Y."/>
            <person name="Zimmer A.D."/>
            <person name="Quatrano R.S."/>
            <person name="Mayer K.F.X."/>
            <person name="Goodstein D."/>
            <person name="Casacuberta J.M."/>
            <person name="Vandepoele K."/>
            <person name="Reski R."/>
            <person name="Cuming A.C."/>
            <person name="Tuskan G.A."/>
            <person name="Maumus F."/>
            <person name="Salse J."/>
            <person name="Schmutz J."/>
            <person name="Rensing S.A."/>
        </authorList>
    </citation>
    <scope>NUCLEOTIDE SEQUENCE [LARGE SCALE GENOMIC DNA]</scope>
    <source>
        <strain evidence="2 3">cv. Gransden 2004</strain>
    </source>
</reference>